<protein>
    <recommendedName>
        <fullName evidence="3">RING-type E3 ubiquitin transferase</fullName>
        <ecNumber evidence="3">2.3.2.27</ecNumber>
    </recommendedName>
</protein>
<dbReference type="SMART" id="SM00184">
    <property type="entry name" value="RING"/>
    <property type="match status" value="1"/>
</dbReference>
<evidence type="ECO:0000256" key="3">
    <source>
        <dbReference type="ARBA" id="ARBA00012483"/>
    </source>
</evidence>
<dbReference type="Gene3D" id="3.30.40.10">
    <property type="entry name" value="Zinc/RING finger domain, C3HC4 (zinc finger)"/>
    <property type="match status" value="1"/>
</dbReference>
<evidence type="ECO:0000256" key="11">
    <source>
        <dbReference type="ARBA" id="ARBA00023136"/>
    </source>
</evidence>
<dbReference type="SUPFAM" id="SSF57850">
    <property type="entry name" value="RING/U-box"/>
    <property type="match status" value="1"/>
</dbReference>
<keyword evidence="17" id="KW-1185">Reference proteome</keyword>
<evidence type="ECO:0000256" key="1">
    <source>
        <dbReference type="ARBA" id="ARBA00000900"/>
    </source>
</evidence>
<feature type="compositionally biased region" description="Low complexity" evidence="13">
    <location>
        <begin position="1"/>
        <end position="14"/>
    </location>
</feature>
<evidence type="ECO:0000313" key="17">
    <source>
        <dbReference type="Proteomes" id="UP001280581"/>
    </source>
</evidence>
<reference evidence="16 17" key="1">
    <citation type="submission" date="2021-02" db="EMBL/GenBank/DDBJ databases">
        <title>Genome assembly of Pseudopithomyces chartarum.</title>
        <authorList>
            <person name="Jauregui R."/>
            <person name="Singh J."/>
            <person name="Voisey C."/>
        </authorList>
    </citation>
    <scope>NUCLEOTIDE SEQUENCE [LARGE SCALE GENOMIC DNA]</scope>
    <source>
        <strain evidence="16 17">AGR01</strain>
    </source>
</reference>
<keyword evidence="11 14" id="KW-0472">Membrane</keyword>
<dbReference type="GO" id="GO:0061630">
    <property type="term" value="F:ubiquitin protein ligase activity"/>
    <property type="evidence" value="ECO:0007669"/>
    <property type="project" value="UniProtKB-EC"/>
</dbReference>
<proteinExistence type="predicted"/>
<dbReference type="Pfam" id="PF13639">
    <property type="entry name" value="zf-RING_2"/>
    <property type="match status" value="1"/>
</dbReference>
<accession>A0AAN6RI03</accession>
<evidence type="ECO:0000256" key="6">
    <source>
        <dbReference type="ARBA" id="ARBA00022723"/>
    </source>
</evidence>
<feature type="compositionally biased region" description="Low complexity" evidence="13">
    <location>
        <begin position="345"/>
        <end position="362"/>
    </location>
</feature>
<keyword evidence="10 14" id="KW-1133">Transmembrane helix</keyword>
<name>A0AAN6RI03_9PLEO</name>
<keyword evidence="9" id="KW-0862">Zinc</keyword>
<dbReference type="Proteomes" id="UP001280581">
    <property type="component" value="Unassembled WGS sequence"/>
</dbReference>
<feature type="region of interest" description="Disordered" evidence="13">
    <location>
        <begin position="297"/>
        <end position="435"/>
    </location>
</feature>
<keyword evidence="8" id="KW-0833">Ubl conjugation pathway</keyword>
<feature type="compositionally biased region" description="Low complexity" evidence="13">
    <location>
        <begin position="383"/>
        <end position="394"/>
    </location>
</feature>
<evidence type="ECO:0000313" key="16">
    <source>
        <dbReference type="EMBL" id="KAK3208774.1"/>
    </source>
</evidence>
<evidence type="ECO:0000256" key="7">
    <source>
        <dbReference type="ARBA" id="ARBA00022771"/>
    </source>
</evidence>
<dbReference type="AlphaFoldDB" id="A0AAN6RI03"/>
<keyword evidence="6" id="KW-0479">Metal-binding</keyword>
<feature type="region of interest" description="Disordered" evidence="13">
    <location>
        <begin position="103"/>
        <end position="233"/>
    </location>
</feature>
<evidence type="ECO:0000256" key="14">
    <source>
        <dbReference type="SAM" id="Phobius"/>
    </source>
</evidence>
<keyword evidence="4" id="KW-0808">Transferase</keyword>
<dbReference type="GO" id="GO:0006511">
    <property type="term" value="P:ubiquitin-dependent protein catabolic process"/>
    <property type="evidence" value="ECO:0007669"/>
    <property type="project" value="TreeGrafter"/>
</dbReference>
<evidence type="ECO:0000256" key="4">
    <source>
        <dbReference type="ARBA" id="ARBA00022679"/>
    </source>
</evidence>
<dbReference type="PROSITE" id="PS50089">
    <property type="entry name" value="ZF_RING_2"/>
    <property type="match status" value="1"/>
</dbReference>
<sequence>MSSTSGAPVASPTATGGGGGGGGPTSSPLLFFVALGFGVVFTNLWIIVGVKYCFRYNQRNRAARAAADGDPIDLTAMPRPHRRRREKKLMTMDEVNERFPLQKYKQWKSSRENEGLPPSGGIATAPQSRANSVKDVEGVVAPVQEGASSPRNATALSMAQDDHAAASTTLQKEVGSPRASLTADEKEVGEGKKDAREKSVELSKTETAASHYEPGKPSAQDHDGDESDDDDPIRTAAAPELMAEPGDTCAICLDVLEDLDDVRGLTCGHAFHASCVDPWLTSRRACCPLCKADYYVPKPRPEGETQEQTSSSRRSNATGLRSPTAPPAAWNARGNPFSRSRVVMSNPPRQNNNSSSRSQGNSTISFSAFNRPSRRERTADANPSAPTSQPQQPSGWRARLGRPSAPSMPSWFGRNRGDNNESSQPTPGQLEAGNR</sequence>
<dbReference type="CDD" id="cd16473">
    <property type="entry name" value="RING-H2_RNF103"/>
    <property type="match status" value="1"/>
</dbReference>
<feature type="compositionally biased region" description="Polar residues" evidence="13">
    <location>
        <begin position="306"/>
        <end position="321"/>
    </location>
</feature>
<comment type="catalytic activity">
    <reaction evidence="1">
        <text>S-ubiquitinyl-[E2 ubiquitin-conjugating enzyme]-L-cysteine + [acceptor protein]-L-lysine = [E2 ubiquitin-conjugating enzyme]-L-cysteine + N(6)-ubiquitinyl-[acceptor protein]-L-lysine.</text>
        <dbReference type="EC" id="2.3.2.27"/>
    </reaction>
</comment>
<organism evidence="16 17">
    <name type="scientific">Pseudopithomyces chartarum</name>
    <dbReference type="NCBI Taxonomy" id="1892770"/>
    <lineage>
        <taxon>Eukaryota</taxon>
        <taxon>Fungi</taxon>
        <taxon>Dikarya</taxon>
        <taxon>Ascomycota</taxon>
        <taxon>Pezizomycotina</taxon>
        <taxon>Dothideomycetes</taxon>
        <taxon>Pleosporomycetidae</taxon>
        <taxon>Pleosporales</taxon>
        <taxon>Massarineae</taxon>
        <taxon>Didymosphaeriaceae</taxon>
        <taxon>Pseudopithomyces</taxon>
    </lineage>
</organism>
<dbReference type="FunFam" id="3.30.40.10:FF:000539">
    <property type="entry name" value="Ring finger domain protein"/>
    <property type="match status" value="1"/>
</dbReference>
<gene>
    <name evidence="16" type="ORF">GRF29_77g1925172</name>
</gene>
<evidence type="ECO:0000256" key="13">
    <source>
        <dbReference type="SAM" id="MobiDB-lite"/>
    </source>
</evidence>
<feature type="domain" description="RING-type" evidence="15">
    <location>
        <begin position="249"/>
        <end position="291"/>
    </location>
</feature>
<evidence type="ECO:0000256" key="8">
    <source>
        <dbReference type="ARBA" id="ARBA00022786"/>
    </source>
</evidence>
<evidence type="ECO:0000256" key="2">
    <source>
        <dbReference type="ARBA" id="ARBA00004141"/>
    </source>
</evidence>
<evidence type="ECO:0000256" key="9">
    <source>
        <dbReference type="ARBA" id="ARBA00022833"/>
    </source>
</evidence>
<dbReference type="GO" id="GO:0016020">
    <property type="term" value="C:membrane"/>
    <property type="evidence" value="ECO:0007669"/>
    <property type="project" value="UniProtKB-SubCell"/>
</dbReference>
<feature type="transmembrane region" description="Helical" evidence="14">
    <location>
        <begin position="29"/>
        <end position="54"/>
    </location>
</feature>
<keyword evidence="5 14" id="KW-0812">Transmembrane</keyword>
<evidence type="ECO:0000256" key="10">
    <source>
        <dbReference type="ARBA" id="ARBA00022989"/>
    </source>
</evidence>
<feature type="compositionally biased region" description="Basic and acidic residues" evidence="13">
    <location>
        <begin position="183"/>
        <end position="204"/>
    </location>
</feature>
<feature type="region of interest" description="Disordered" evidence="13">
    <location>
        <begin position="1"/>
        <end position="22"/>
    </location>
</feature>
<dbReference type="GO" id="GO:0008270">
    <property type="term" value="F:zinc ion binding"/>
    <property type="evidence" value="ECO:0007669"/>
    <property type="project" value="UniProtKB-KW"/>
</dbReference>
<dbReference type="PANTHER" id="PTHR45977">
    <property type="entry name" value="TARGET OF ERK KINASE MPK-1"/>
    <property type="match status" value="1"/>
</dbReference>
<evidence type="ECO:0000256" key="12">
    <source>
        <dbReference type="PROSITE-ProRule" id="PRU00175"/>
    </source>
</evidence>
<keyword evidence="7 12" id="KW-0863">Zinc-finger</keyword>
<evidence type="ECO:0000259" key="15">
    <source>
        <dbReference type="PROSITE" id="PS50089"/>
    </source>
</evidence>
<dbReference type="GO" id="GO:0016567">
    <property type="term" value="P:protein ubiquitination"/>
    <property type="evidence" value="ECO:0007669"/>
    <property type="project" value="TreeGrafter"/>
</dbReference>
<dbReference type="EMBL" id="WVTA01000007">
    <property type="protein sequence ID" value="KAK3208774.1"/>
    <property type="molecule type" value="Genomic_DNA"/>
</dbReference>
<comment type="subcellular location">
    <subcellularLocation>
        <location evidence="2">Membrane</location>
        <topology evidence="2">Multi-pass membrane protein</topology>
    </subcellularLocation>
</comment>
<dbReference type="PANTHER" id="PTHR45977:SF4">
    <property type="entry name" value="RING-TYPE DOMAIN-CONTAINING PROTEIN"/>
    <property type="match status" value="1"/>
</dbReference>
<evidence type="ECO:0000256" key="5">
    <source>
        <dbReference type="ARBA" id="ARBA00022692"/>
    </source>
</evidence>
<dbReference type="InterPro" id="IPR013083">
    <property type="entry name" value="Znf_RING/FYVE/PHD"/>
</dbReference>
<comment type="caution">
    <text evidence="16">The sequence shown here is derived from an EMBL/GenBank/DDBJ whole genome shotgun (WGS) entry which is preliminary data.</text>
</comment>
<dbReference type="InterPro" id="IPR001841">
    <property type="entry name" value="Znf_RING"/>
</dbReference>
<feature type="compositionally biased region" description="Polar residues" evidence="13">
    <location>
        <begin position="146"/>
        <end position="157"/>
    </location>
</feature>
<dbReference type="EC" id="2.3.2.27" evidence="3"/>